<dbReference type="Proteomes" id="UP001189915">
    <property type="component" value="Unassembled WGS sequence"/>
</dbReference>
<dbReference type="Gene3D" id="3.90.180.10">
    <property type="entry name" value="Medium-chain alcohol dehydrogenases, catalytic domain"/>
    <property type="match status" value="1"/>
</dbReference>
<dbReference type="Pfam" id="PF13602">
    <property type="entry name" value="ADH_zinc_N_2"/>
    <property type="match status" value="1"/>
</dbReference>
<dbReference type="Gene3D" id="3.40.50.720">
    <property type="entry name" value="NAD(P)-binding Rossmann-like Domain"/>
    <property type="match status" value="1"/>
</dbReference>
<keyword evidence="1" id="KW-0521">NADP</keyword>
<dbReference type="InterPro" id="IPR013154">
    <property type="entry name" value="ADH-like_N"/>
</dbReference>
<organism evidence="3 4">
    <name type="scientific">Ralstonia wenshanensis</name>
    <dbReference type="NCBI Taxonomy" id="2842456"/>
    <lineage>
        <taxon>Bacteria</taxon>
        <taxon>Pseudomonadati</taxon>
        <taxon>Pseudomonadota</taxon>
        <taxon>Betaproteobacteria</taxon>
        <taxon>Burkholderiales</taxon>
        <taxon>Burkholderiaceae</taxon>
        <taxon>Ralstonia</taxon>
    </lineage>
</organism>
<feature type="domain" description="Enoyl reductase (ER)" evidence="2">
    <location>
        <begin position="35"/>
        <end position="347"/>
    </location>
</feature>
<keyword evidence="4" id="KW-1185">Reference proteome</keyword>
<dbReference type="EMBL" id="CATWAF010000005">
    <property type="protein sequence ID" value="CAJ0702552.1"/>
    <property type="molecule type" value="Genomic_DNA"/>
</dbReference>
<dbReference type="Pfam" id="PF08240">
    <property type="entry name" value="ADH_N"/>
    <property type="match status" value="1"/>
</dbReference>
<comment type="caution">
    <text evidence="3">The sequence shown here is derived from an EMBL/GenBank/DDBJ whole genome shotgun (WGS) entry which is preliminary data.</text>
</comment>
<dbReference type="CDD" id="cd08272">
    <property type="entry name" value="MDR6"/>
    <property type="match status" value="1"/>
</dbReference>
<accession>A0AAD2B584</accession>
<dbReference type="SMART" id="SM00829">
    <property type="entry name" value="PKS_ER"/>
    <property type="match status" value="1"/>
</dbReference>
<dbReference type="InterPro" id="IPR011032">
    <property type="entry name" value="GroES-like_sf"/>
</dbReference>
<dbReference type="GO" id="GO:0016491">
    <property type="term" value="F:oxidoreductase activity"/>
    <property type="evidence" value="ECO:0007669"/>
    <property type="project" value="InterPro"/>
</dbReference>
<evidence type="ECO:0000313" key="4">
    <source>
        <dbReference type="Proteomes" id="UP001189915"/>
    </source>
</evidence>
<evidence type="ECO:0000313" key="3">
    <source>
        <dbReference type="EMBL" id="CAJ0702552.1"/>
    </source>
</evidence>
<evidence type="ECO:0000259" key="2">
    <source>
        <dbReference type="SMART" id="SM00829"/>
    </source>
</evidence>
<dbReference type="SUPFAM" id="SSF50129">
    <property type="entry name" value="GroES-like"/>
    <property type="match status" value="1"/>
</dbReference>
<dbReference type="InterPro" id="IPR020843">
    <property type="entry name" value="ER"/>
</dbReference>
<sequence length="350" mass="36741">MPYSMDHYEPVKRVGSTEKEMIMNMQALVLNRYNGPLELTEISIPQPAHGQVRVRIAASGLNPLDTKIRAGSAAHAKHPLPLVLGIDMAGVVDAVGPGVTAFKVGDEVYGMTGGVGGLQGSLAQYAAVDADLLAIKPANLSMREAAALPLAFITSYSGIVDRAHLQPEQTVLVQGGAGGVGHVSVQLARALGAQVFATASSLDHDLVARLGATPIDYQAQSVDQYVESLTHGAGFDLVVDTVGGPTLDASFAAVKHFGHVVSALGWGTHALAPLSFREATYSGVFTLYPLLTGKHRAHHGEMLREATRLTEAGKLSPNLDPRRFDLGSAELAYDAITNATARGKIVVDIA</sequence>
<proteinExistence type="predicted"/>
<dbReference type="InterPro" id="IPR051603">
    <property type="entry name" value="Zinc-ADH_QOR/CCCR"/>
</dbReference>
<name>A0AAD2B584_9RALS</name>
<dbReference type="PANTHER" id="PTHR44154:SF1">
    <property type="entry name" value="QUINONE OXIDOREDUCTASE"/>
    <property type="match status" value="1"/>
</dbReference>
<dbReference type="SUPFAM" id="SSF51735">
    <property type="entry name" value="NAD(P)-binding Rossmann-fold domains"/>
    <property type="match status" value="1"/>
</dbReference>
<dbReference type="InterPro" id="IPR036291">
    <property type="entry name" value="NAD(P)-bd_dom_sf"/>
</dbReference>
<dbReference type="PANTHER" id="PTHR44154">
    <property type="entry name" value="QUINONE OXIDOREDUCTASE"/>
    <property type="match status" value="1"/>
</dbReference>
<reference evidence="3 4" key="1">
    <citation type="submission" date="2023-07" db="EMBL/GenBank/DDBJ databases">
        <authorList>
            <person name="Peeters C."/>
        </authorList>
    </citation>
    <scope>NUCLEOTIDE SEQUENCE [LARGE SCALE GENOMIC DNA]</scope>
    <source>
        <strain evidence="3 4">LMG 18091</strain>
    </source>
</reference>
<evidence type="ECO:0000256" key="1">
    <source>
        <dbReference type="ARBA" id="ARBA00022857"/>
    </source>
</evidence>
<dbReference type="AlphaFoldDB" id="A0AAD2B584"/>
<gene>
    <name evidence="3" type="ORF">LMG18091_03712</name>
</gene>
<protein>
    <submittedName>
        <fullName evidence="3">Zinc-type alcohol dehydrogenase-like protein</fullName>
    </submittedName>
</protein>